<evidence type="ECO:0000313" key="1">
    <source>
        <dbReference type="EMBL" id="KAK1866923.1"/>
    </source>
</evidence>
<name>A0ACC3CAM2_PYRYE</name>
<proteinExistence type="predicted"/>
<sequence>MMAAVVALLVGQAGVRGSARTALFAVAFVAVMHVHVVFVEEPTLTARFGDPYVAQQPAAHRPSPNHPLCGW</sequence>
<organism evidence="1 2">
    <name type="scientific">Pyropia yezoensis</name>
    <name type="common">Susabi-nori</name>
    <name type="synonym">Porphyra yezoensis</name>
    <dbReference type="NCBI Taxonomy" id="2788"/>
    <lineage>
        <taxon>Eukaryota</taxon>
        <taxon>Rhodophyta</taxon>
        <taxon>Bangiophyceae</taxon>
        <taxon>Bangiales</taxon>
        <taxon>Bangiaceae</taxon>
        <taxon>Pyropia</taxon>
    </lineage>
</organism>
<accession>A0ACC3CAM2</accession>
<dbReference type="Proteomes" id="UP000798662">
    <property type="component" value="Chromosome 2"/>
</dbReference>
<evidence type="ECO:0000313" key="2">
    <source>
        <dbReference type="Proteomes" id="UP000798662"/>
    </source>
</evidence>
<dbReference type="EMBL" id="CM020619">
    <property type="protein sequence ID" value="KAK1866923.1"/>
    <property type="molecule type" value="Genomic_DNA"/>
</dbReference>
<reference evidence="1" key="1">
    <citation type="submission" date="2019-11" db="EMBL/GenBank/DDBJ databases">
        <title>Nori genome reveals adaptations in red seaweeds to the harsh intertidal environment.</title>
        <authorList>
            <person name="Wang D."/>
            <person name="Mao Y."/>
        </authorList>
    </citation>
    <scope>NUCLEOTIDE SEQUENCE</scope>
    <source>
        <tissue evidence="1">Gametophyte</tissue>
    </source>
</reference>
<protein>
    <submittedName>
        <fullName evidence="1">Uncharacterized protein</fullName>
    </submittedName>
</protein>
<comment type="caution">
    <text evidence="1">The sequence shown here is derived from an EMBL/GenBank/DDBJ whole genome shotgun (WGS) entry which is preliminary data.</text>
</comment>
<keyword evidence="2" id="KW-1185">Reference proteome</keyword>
<gene>
    <name evidence="1" type="ORF">I4F81_009435</name>
</gene>